<keyword evidence="2 3" id="KW-0456">Lyase</keyword>
<dbReference type="EMBL" id="CP053708">
    <property type="protein sequence ID" value="QKE89581.1"/>
    <property type="molecule type" value="Genomic_DNA"/>
</dbReference>
<proteinExistence type="inferred from homology"/>
<organism evidence="6 7">
    <name type="scientific">Lichenicola cladoniae</name>
    <dbReference type="NCBI Taxonomy" id="1484109"/>
    <lineage>
        <taxon>Bacteria</taxon>
        <taxon>Pseudomonadati</taxon>
        <taxon>Pseudomonadota</taxon>
        <taxon>Alphaproteobacteria</taxon>
        <taxon>Acetobacterales</taxon>
        <taxon>Acetobacteraceae</taxon>
        <taxon>Lichenicola</taxon>
    </lineage>
</organism>
<dbReference type="SMART" id="SM01130">
    <property type="entry name" value="DHDPS"/>
    <property type="match status" value="1"/>
</dbReference>
<dbReference type="CDD" id="cd00408">
    <property type="entry name" value="DHDPS-like"/>
    <property type="match status" value="1"/>
</dbReference>
<gene>
    <name evidence="6" type="ORF">HN018_05560</name>
</gene>
<keyword evidence="7" id="KW-1185">Reference proteome</keyword>
<dbReference type="InterPro" id="IPR013785">
    <property type="entry name" value="Aldolase_TIM"/>
</dbReference>
<comment type="similarity">
    <text evidence="1 3">Belongs to the DapA family.</text>
</comment>
<dbReference type="InterPro" id="IPR002220">
    <property type="entry name" value="DapA-like"/>
</dbReference>
<dbReference type="SUPFAM" id="SSF51569">
    <property type="entry name" value="Aldolase"/>
    <property type="match status" value="1"/>
</dbReference>
<dbReference type="PANTHER" id="PTHR12128:SF66">
    <property type="entry name" value="4-HYDROXY-2-OXOGLUTARATE ALDOLASE, MITOCHONDRIAL"/>
    <property type="match status" value="1"/>
</dbReference>
<dbReference type="PANTHER" id="PTHR12128">
    <property type="entry name" value="DIHYDRODIPICOLINATE SYNTHASE"/>
    <property type="match status" value="1"/>
</dbReference>
<feature type="active site" description="Schiff-base intermediate with substrate" evidence="4">
    <location>
        <position position="165"/>
    </location>
</feature>
<dbReference type="RefSeq" id="WP_171834573.1">
    <property type="nucleotide sequence ID" value="NZ_CP053708.1"/>
</dbReference>
<evidence type="ECO:0000313" key="7">
    <source>
        <dbReference type="Proteomes" id="UP000500767"/>
    </source>
</evidence>
<feature type="binding site" evidence="5">
    <location>
        <position position="49"/>
    </location>
    <ligand>
        <name>pyruvate</name>
        <dbReference type="ChEBI" id="CHEBI:15361"/>
    </ligand>
</feature>
<evidence type="ECO:0000256" key="1">
    <source>
        <dbReference type="ARBA" id="ARBA00007592"/>
    </source>
</evidence>
<dbReference type="KEGG" id="lck:HN018_05560"/>
<dbReference type="AlphaFoldDB" id="A0A6M8HMR4"/>
<sequence>MTRTLFHGLCAFPMTPADAEGHVEASAFAGIIERLVTADVDSIGLLGSTGIYAYLTREERRRAIRTASDITGGRIPLMVGVGALRTDSAVSLARDAAEEGADALFMAPVAYTPLTEAEIYQHYATVAGATSLPFCIYNNPSTTGFVFTGSLLSRLATVPNIRAVKMPLPANVSVETELSDLRAKSAGAIAIGYSGDWGTADAMLAGADAFYSVAGGILPREMLRMIRAAQSGDEVEVRRIDRSFQALWALFREFGSLRVVYVIARQMGLCDVAPPLPVLPLRDDAHTRIRDAVEEITAIAG</sequence>
<dbReference type="Pfam" id="PF00701">
    <property type="entry name" value="DHDPS"/>
    <property type="match status" value="1"/>
</dbReference>
<dbReference type="GO" id="GO:0008840">
    <property type="term" value="F:4-hydroxy-tetrahydrodipicolinate synthase activity"/>
    <property type="evidence" value="ECO:0007669"/>
    <property type="project" value="TreeGrafter"/>
</dbReference>
<dbReference type="Proteomes" id="UP000500767">
    <property type="component" value="Chromosome"/>
</dbReference>
<accession>A0A6M8HMR4</accession>
<dbReference type="GO" id="GO:0005829">
    <property type="term" value="C:cytosol"/>
    <property type="evidence" value="ECO:0007669"/>
    <property type="project" value="TreeGrafter"/>
</dbReference>
<feature type="active site" description="Proton donor/acceptor" evidence="4">
    <location>
        <position position="137"/>
    </location>
</feature>
<reference evidence="6 7" key="1">
    <citation type="journal article" date="2014" name="World J. Microbiol. Biotechnol.">
        <title>Biodiversity and physiological characteristics of Antarctic and Arctic lichens-associated bacteria.</title>
        <authorList>
            <person name="Lee Y.M."/>
            <person name="Kim E.H."/>
            <person name="Lee H.K."/>
            <person name="Hong S.G."/>
        </authorList>
    </citation>
    <scope>NUCLEOTIDE SEQUENCE [LARGE SCALE GENOMIC DNA]</scope>
    <source>
        <strain evidence="6 7">PAMC 26569</strain>
    </source>
</reference>
<evidence type="ECO:0000313" key="6">
    <source>
        <dbReference type="EMBL" id="QKE89581.1"/>
    </source>
</evidence>
<evidence type="ECO:0000256" key="3">
    <source>
        <dbReference type="PIRNR" id="PIRNR001365"/>
    </source>
</evidence>
<dbReference type="PIRSF" id="PIRSF001365">
    <property type="entry name" value="DHDPS"/>
    <property type="match status" value="1"/>
</dbReference>
<name>A0A6M8HMR4_9PROT</name>
<protein>
    <submittedName>
        <fullName evidence="6">Dihydrodipicolinate synthase family protein</fullName>
    </submittedName>
</protein>
<dbReference type="PRINTS" id="PR00146">
    <property type="entry name" value="DHPICSNTHASE"/>
</dbReference>
<evidence type="ECO:0000256" key="2">
    <source>
        <dbReference type="ARBA" id="ARBA00023239"/>
    </source>
</evidence>
<evidence type="ECO:0000256" key="5">
    <source>
        <dbReference type="PIRSR" id="PIRSR001365-2"/>
    </source>
</evidence>
<dbReference type="Gene3D" id="3.20.20.70">
    <property type="entry name" value="Aldolase class I"/>
    <property type="match status" value="1"/>
</dbReference>
<evidence type="ECO:0000256" key="4">
    <source>
        <dbReference type="PIRSR" id="PIRSR001365-1"/>
    </source>
</evidence>